<protein>
    <submittedName>
        <fullName evidence="1">DUF6193 family natural product biosynthesis protein</fullName>
    </submittedName>
</protein>
<sequence length="146" mass="15839">MSPGDPSAQASDGDASAEETWDFMRGMAARWDEQSRASTTTWLPPIMSALLEAAAANATLRRLHPFTSHRQLWFSTGPQPWKGEGDSFPTRIDPLESGRYRVERWAANQGPSETVLETASAEAAVAAAARIVEETLGRGGPSRTRP</sequence>
<reference evidence="2" key="1">
    <citation type="journal article" date="2019" name="Int. J. Syst. Evol. Microbiol.">
        <title>The Global Catalogue of Microorganisms (GCM) 10K type strain sequencing project: providing services to taxonomists for standard genome sequencing and annotation.</title>
        <authorList>
            <consortium name="The Broad Institute Genomics Platform"/>
            <consortium name="The Broad Institute Genome Sequencing Center for Infectious Disease"/>
            <person name="Wu L."/>
            <person name="Ma J."/>
        </authorList>
    </citation>
    <scope>NUCLEOTIDE SEQUENCE [LARGE SCALE GENOMIC DNA]</scope>
    <source>
        <strain evidence="2">CGMCC 4.1622</strain>
    </source>
</reference>
<keyword evidence="2" id="KW-1185">Reference proteome</keyword>
<evidence type="ECO:0000313" key="1">
    <source>
        <dbReference type="EMBL" id="MFC5644646.1"/>
    </source>
</evidence>
<dbReference type="RefSeq" id="WP_346147202.1">
    <property type="nucleotide sequence ID" value="NZ_BAAAUA010000033.1"/>
</dbReference>
<dbReference type="InterPro" id="IPR045682">
    <property type="entry name" value="DUF6193"/>
</dbReference>
<evidence type="ECO:0000313" key="2">
    <source>
        <dbReference type="Proteomes" id="UP001596066"/>
    </source>
</evidence>
<gene>
    <name evidence="1" type="ORF">ACFPZF_25220</name>
</gene>
<organism evidence="1 2">
    <name type="scientific">Kitasatospora cinereorecta</name>
    <dbReference type="NCBI Taxonomy" id="285560"/>
    <lineage>
        <taxon>Bacteria</taxon>
        <taxon>Bacillati</taxon>
        <taxon>Actinomycetota</taxon>
        <taxon>Actinomycetes</taxon>
        <taxon>Kitasatosporales</taxon>
        <taxon>Streptomycetaceae</taxon>
        <taxon>Kitasatospora</taxon>
    </lineage>
</organism>
<proteinExistence type="predicted"/>
<name>A0ABW0VG53_9ACTN</name>
<dbReference type="Proteomes" id="UP001596066">
    <property type="component" value="Unassembled WGS sequence"/>
</dbReference>
<dbReference type="EMBL" id="JBHSOC010000051">
    <property type="protein sequence ID" value="MFC5644646.1"/>
    <property type="molecule type" value="Genomic_DNA"/>
</dbReference>
<dbReference type="Pfam" id="PF19692">
    <property type="entry name" value="DUF6193"/>
    <property type="match status" value="1"/>
</dbReference>
<comment type="caution">
    <text evidence="1">The sequence shown here is derived from an EMBL/GenBank/DDBJ whole genome shotgun (WGS) entry which is preliminary data.</text>
</comment>
<accession>A0ABW0VG53</accession>